<name>A0A6J7HLC7_9ZZZZ</name>
<protein>
    <submittedName>
        <fullName evidence="1">Unannotated protein</fullName>
    </submittedName>
</protein>
<dbReference type="EMBL" id="CAFBMO010000092">
    <property type="protein sequence ID" value="CAB4917953.1"/>
    <property type="molecule type" value="Genomic_DNA"/>
</dbReference>
<proteinExistence type="predicted"/>
<organism evidence="1">
    <name type="scientific">freshwater metagenome</name>
    <dbReference type="NCBI Taxonomy" id="449393"/>
    <lineage>
        <taxon>unclassified sequences</taxon>
        <taxon>metagenomes</taxon>
        <taxon>ecological metagenomes</taxon>
    </lineage>
</organism>
<sequence length="61" mass="6214">MIVVVPADSAEPSALMVQAPAAVGVQVAVAQPLAPTTALIVVALAPDERPRVMVCPLRPDT</sequence>
<evidence type="ECO:0000313" key="1">
    <source>
        <dbReference type="EMBL" id="CAB4917953.1"/>
    </source>
</evidence>
<accession>A0A6J7HLC7</accession>
<gene>
    <name evidence="1" type="ORF">UFOPK3576_01528</name>
</gene>
<dbReference type="AlphaFoldDB" id="A0A6J7HLC7"/>
<reference evidence="1" key="1">
    <citation type="submission" date="2020-05" db="EMBL/GenBank/DDBJ databases">
        <authorList>
            <person name="Chiriac C."/>
            <person name="Salcher M."/>
            <person name="Ghai R."/>
            <person name="Kavagutti S V."/>
        </authorList>
    </citation>
    <scope>NUCLEOTIDE SEQUENCE</scope>
</reference>